<feature type="domain" description="Bacterial type II secretion system protein E" evidence="10">
    <location>
        <begin position="402"/>
        <end position="416"/>
    </location>
</feature>
<organism evidence="11 12">
    <name type="scientific">Candidatus Thiodiazotropha taylori</name>
    <dbReference type="NCBI Taxonomy" id="2792791"/>
    <lineage>
        <taxon>Bacteria</taxon>
        <taxon>Pseudomonadati</taxon>
        <taxon>Pseudomonadota</taxon>
        <taxon>Gammaproteobacteria</taxon>
        <taxon>Chromatiales</taxon>
        <taxon>Sedimenticolaceae</taxon>
        <taxon>Candidatus Thiodiazotropha</taxon>
    </lineage>
</organism>
<keyword evidence="2 8" id="KW-0813">Transport</keyword>
<gene>
    <name evidence="11" type="primary">gspE</name>
    <name evidence="11" type="ORF">KME65_16510</name>
</gene>
<protein>
    <recommendedName>
        <fullName evidence="8">Type II secretion system protein E</fullName>
        <shortName evidence="8">T2SS protein E</shortName>
    </recommendedName>
    <alternativeName>
        <fullName evidence="8">Type II traffic warden ATPase</fullName>
    </alternativeName>
</protein>
<evidence type="ECO:0000256" key="4">
    <source>
        <dbReference type="ARBA" id="ARBA00022840"/>
    </source>
</evidence>
<keyword evidence="5 8" id="KW-0653">Protein transport</keyword>
<dbReference type="GO" id="GO:0015627">
    <property type="term" value="C:type II protein secretion system complex"/>
    <property type="evidence" value="ECO:0007669"/>
    <property type="project" value="UniProtKB-UniRule"/>
</dbReference>
<feature type="region of interest" description="Disordered" evidence="9">
    <location>
        <begin position="1"/>
        <end position="21"/>
    </location>
</feature>
<dbReference type="GO" id="GO:0008564">
    <property type="term" value="F:protein-exporting ATPase activity"/>
    <property type="evidence" value="ECO:0007669"/>
    <property type="project" value="UniProtKB-EC"/>
</dbReference>
<dbReference type="Gene3D" id="1.10.40.70">
    <property type="match status" value="1"/>
</dbReference>
<dbReference type="PANTHER" id="PTHR30258">
    <property type="entry name" value="TYPE II SECRETION SYSTEM PROTEIN GSPE-RELATED"/>
    <property type="match status" value="1"/>
</dbReference>
<comment type="subcellular location">
    <subcellularLocation>
        <location evidence="8">Cell inner membrane</location>
    </subcellularLocation>
</comment>
<evidence type="ECO:0000256" key="5">
    <source>
        <dbReference type="ARBA" id="ARBA00022927"/>
    </source>
</evidence>
<dbReference type="SMART" id="SM00382">
    <property type="entry name" value="AAA"/>
    <property type="match status" value="1"/>
</dbReference>
<comment type="caution">
    <text evidence="11">The sequence shown here is derived from an EMBL/GenBank/DDBJ whole genome shotgun (WGS) entry which is preliminary data.</text>
</comment>
<dbReference type="PANTHER" id="PTHR30258:SF2">
    <property type="entry name" value="COMG OPERON PROTEIN 1"/>
    <property type="match status" value="1"/>
</dbReference>
<dbReference type="InterPro" id="IPR007831">
    <property type="entry name" value="T2SS_GspE_N"/>
</dbReference>
<dbReference type="SUPFAM" id="SSF160246">
    <property type="entry name" value="EspE N-terminal domain-like"/>
    <property type="match status" value="1"/>
</dbReference>
<dbReference type="InterPro" id="IPR027417">
    <property type="entry name" value="P-loop_NTPase"/>
</dbReference>
<evidence type="ECO:0000256" key="1">
    <source>
        <dbReference type="ARBA" id="ARBA00006611"/>
    </source>
</evidence>
<evidence type="ECO:0000313" key="12">
    <source>
        <dbReference type="Proteomes" id="UP000770889"/>
    </source>
</evidence>
<dbReference type="Gene3D" id="3.40.50.300">
    <property type="entry name" value="P-loop containing nucleotide triphosphate hydrolases"/>
    <property type="match status" value="1"/>
</dbReference>
<evidence type="ECO:0000256" key="2">
    <source>
        <dbReference type="ARBA" id="ARBA00022448"/>
    </source>
</evidence>
<dbReference type="Proteomes" id="UP000770889">
    <property type="component" value="Unassembled WGS sequence"/>
</dbReference>
<keyword evidence="4 8" id="KW-0067">ATP-binding</keyword>
<keyword evidence="6" id="KW-1278">Translocase</keyword>
<dbReference type="InterPro" id="IPR037257">
    <property type="entry name" value="T2SS_E_N_sf"/>
</dbReference>
<dbReference type="Gene3D" id="3.30.300.160">
    <property type="entry name" value="Type II secretion system, protein E, N-terminal domain"/>
    <property type="match status" value="1"/>
</dbReference>
<sequence>MRVRQEISQIARGNPSPGEDTGAFSYGEYPLCVSLVEGGRLNAVDAERAVRLKETQQSDQSIGTILLQLGLISDRDLATSLATLCKVPVIEQKAYPDLSHISENISTNFLKQHRLVVYEEQEDHLVAIMVDPTDRYVIEALELISGKQIRLAVGIASEIDEVIQALFSDLMKEEGEDDAGMEHQLLLDDVEQLKELASEAPVIKMVNQIIQRAVSTKASDIHIEPFEHSLKVRYRVDGLLRETETPTVNLAPALISRIKIMANLNIAERRLPQDGRFKIRVHGSTLDMRVSTVPTLHGESMVLRLLQRDHVNLDFASLGFDRTIEARLLQILDRPHGIVVVTGPTGSGKTTSLYAALNYLNRPEHKILTVEDPVEYNIEGVNQIQVKPSIGLDFSSALRSIVRQDPDIIMIGEIRDQETAQIAVQSALTGHLVLSSLHTNDAAGSITRFLDMGIEAFLLTSTVNAVVAQRLVRKLCPECKSPYHPAPEIAARFDPFPGPATLFKAVGCEHCSGSGYRGRSAIIEMIELSEGLRSLILQGKDKNALAACAKSEGARSMYEDGLQKVMQGITTLEEVLRVTQES</sequence>
<keyword evidence="3 8" id="KW-0547">Nucleotide-binding</keyword>
<evidence type="ECO:0000259" key="10">
    <source>
        <dbReference type="PROSITE" id="PS00662"/>
    </source>
</evidence>
<proteinExistence type="inferred from homology"/>
<dbReference type="GO" id="GO:0016887">
    <property type="term" value="F:ATP hydrolysis activity"/>
    <property type="evidence" value="ECO:0007669"/>
    <property type="project" value="TreeGrafter"/>
</dbReference>
<dbReference type="SUPFAM" id="SSF52540">
    <property type="entry name" value="P-loop containing nucleoside triphosphate hydrolases"/>
    <property type="match status" value="1"/>
</dbReference>
<dbReference type="GO" id="GO:0015628">
    <property type="term" value="P:protein secretion by the type II secretion system"/>
    <property type="evidence" value="ECO:0007669"/>
    <property type="project" value="UniProtKB-UniRule"/>
</dbReference>
<dbReference type="InterPro" id="IPR003593">
    <property type="entry name" value="AAA+_ATPase"/>
</dbReference>
<evidence type="ECO:0000256" key="9">
    <source>
        <dbReference type="SAM" id="MobiDB-lite"/>
    </source>
</evidence>
<dbReference type="Gene3D" id="3.30.450.90">
    <property type="match status" value="1"/>
</dbReference>
<dbReference type="Pfam" id="PF00437">
    <property type="entry name" value="T2SSE"/>
    <property type="match status" value="1"/>
</dbReference>
<evidence type="ECO:0000256" key="7">
    <source>
        <dbReference type="ARBA" id="ARBA00034006"/>
    </source>
</evidence>
<evidence type="ECO:0000256" key="8">
    <source>
        <dbReference type="RuleBase" id="RU366070"/>
    </source>
</evidence>
<dbReference type="GO" id="GO:0005524">
    <property type="term" value="F:ATP binding"/>
    <property type="evidence" value="ECO:0007669"/>
    <property type="project" value="UniProtKB-UniRule"/>
</dbReference>
<dbReference type="EMBL" id="JAHHGM010000018">
    <property type="protein sequence ID" value="MBT2990560.1"/>
    <property type="molecule type" value="Genomic_DNA"/>
</dbReference>
<reference evidence="11 12" key="1">
    <citation type="submission" date="2021-05" db="EMBL/GenBank/DDBJ databases">
        <title>Genetic and Functional Diversity in Clade A Lucinid endosymbionts from the Bahamas.</title>
        <authorList>
            <person name="Giani N.M."/>
            <person name="Engel A.S."/>
            <person name="Campbell B.J."/>
        </authorList>
    </citation>
    <scope>NUCLEOTIDE SEQUENCE [LARGE SCALE GENOMIC DNA]</scope>
    <source>
        <strain evidence="11">LUC16012Gg_MoonRockCtena</strain>
    </source>
</reference>
<dbReference type="AlphaFoldDB" id="A0A944QVZ4"/>
<dbReference type="PROSITE" id="PS00662">
    <property type="entry name" value="T2SP_E"/>
    <property type="match status" value="1"/>
</dbReference>
<dbReference type="Pfam" id="PF05157">
    <property type="entry name" value="MshEN"/>
    <property type="match status" value="1"/>
</dbReference>
<name>A0A944QVZ4_9GAMM</name>
<dbReference type="NCBIfam" id="TIGR02533">
    <property type="entry name" value="type_II_gspE"/>
    <property type="match status" value="1"/>
</dbReference>
<dbReference type="InterPro" id="IPR001482">
    <property type="entry name" value="T2SS/T4SS_dom"/>
</dbReference>
<evidence type="ECO:0000256" key="6">
    <source>
        <dbReference type="ARBA" id="ARBA00022967"/>
    </source>
</evidence>
<dbReference type="CDD" id="cd01129">
    <property type="entry name" value="PulE-GspE-like"/>
    <property type="match status" value="1"/>
</dbReference>
<comment type="catalytic activity">
    <reaction evidence="7">
        <text>ATP + H2O + cellular proteinSide 1 = ADP + phosphate + cellular proteinSide 2.</text>
        <dbReference type="EC" id="7.4.2.8"/>
    </reaction>
</comment>
<evidence type="ECO:0000313" key="11">
    <source>
        <dbReference type="EMBL" id="MBT2990560.1"/>
    </source>
</evidence>
<accession>A0A944QVZ4</accession>
<comment type="similarity">
    <text evidence="1 8">Belongs to the GSP E family.</text>
</comment>
<dbReference type="InterPro" id="IPR013369">
    <property type="entry name" value="T2SS_GspE"/>
</dbReference>
<comment type="function">
    <text evidence="8">ATPase component of the type II secretion system required for the energy-dependent secretion of extracellular factors such as proteases and toxins from the periplasm. Acts as a molecular motor to provide the energy that is required for assembly of the pseudopilus and the extrusion of substrates generated in the cytoplasm.</text>
</comment>
<evidence type="ECO:0000256" key="3">
    <source>
        <dbReference type="ARBA" id="ARBA00022741"/>
    </source>
</evidence>
<dbReference type="FunFam" id="3.30.450.90:FF:000001">
    <property type="entry name" value="Type II secretion system ATPase GspE"/>
    <property type="match status" value="1"/>
</dbReference>
<dbReference type="FunFam" id="3.40.50.300:FF:000398">
    <property type="entry name" value="Type IV pilus assembly ATPase PilB"/>
    <property type="match status" value="1"/>
</dbReference>
<dbReference type="GO" id="GO:0005886">
    <property type="term" value="C:plasma membrane"/>
    <property type="evidence" value="ECO:0007669"/>
    <property type="project" value="UniProtKB-SubCell"/>
</dbReference>